<name>A0A5B9QP95_9BACT</name>
<dbReference type="AlphaFoldDB" id="A0A5B9QP95"/>
<evidence type="ECO:0000256" key="1">
    <source>
        <dbReference type="SAM" id="SignalP"/>
    </source>
</evidence>
<organism evidence="2 3">
    <name type="scientific">Bythopirellula goksoeyrii</name>
    <dbReference type="NCBI Taxonomy" id="1400387"/>
    <lineage>
        <taxon>Bacteria</taxon>
        <taxon>Pseudomonadati</taxon>
        <taxon>Planctomycetota</taxon>
        <taxon>Planctomycetia</taxon>
        <taxon>Pirellulales</taxon>
        <taxon>Lacipirellulaceae</taxon>
        <taxon>Bythopirellula</taxon>
    </lineage>
</organism>
<proteinExistence type="predicted"/>
<feature type="signal peptide" evidence="1">
    <location>
        <begin position="1"/>
        <end position="19"/>
    </location>
</feature>
<evidence type="ECO:0000313" key="3">
    <source>
        <dbReference type="Proteomes" id="UP000323917"/>
    </source>
</evidence>
<reference evidence="2 3" key="1">
    <citation type="submission" date="2019-08" db="EMBL/GenBank/DDBJ databases">
        <title>Deep-cultivation of Planctomycetes and their phenomic and genomic characterization uncovers novel biology.</title>
        <authorList>
            <person name="Wiegand S."/>
            <person name="Jogler M."/>
            <person name="Boedeker C."/>
            <person name="Pinto D."/>
            <person name="Vollmers J."/>
            <person name="Rivas-Marin E."/>
            <person name="Kohn T."/>
            <person name="Peeters S.H."/>
            <person name="Heuer A."/>
            <person name="Rast P."/>
            <person name="Oberbeckmann S."/>
            <person name="Bunk B."/>
            <person name="Jeske O."/>
            <person name="Meyerdierks A."/>
            <person name="Storesund J.E."/>
            <person name="Kallscheuer N."/>
            <person name="Luecker S."/>
            <person name="Lage O.M."/>
            <person name="Pohl T."/>
            <person name="Merkel B.J."/>
            <person name="Hornburger P."/>
            <person name="Mueller R.-W."/>
            <person name="Bruemmer F."/>
            <person name="Labrenz M."/>
            <person name="Spormann A.M."/>
            <person name="Op den Camp H."/>
            <person name="Overmann J."/>
            <person name="Amann R."/>
            <person name="Jetten M.S.M."/>
            <person name="Mascher T."/>
            <person name="Medema M.H."/>
            <person name="Devos D.P."/>
            <person name="Kaster A.-K."/>
            <person name="Ovreas L."/>
            <person name="Rohde M."/>
            <person name="Galperin M.Y."/>
            <person name="Jogler C."/>
        </authorList>
    </citation>
    <scope>NUCLEOTIDE SEQUENCE [LARGE SCALE GENOMIC DNA]</scope>
    <source>
        <strain evidence="2 3">Pr1d</strain>
    </source>
</reference>
<feature type="chain" id="PRO_5023038197" description="Stigma-specific protein, Stig1" evidence="1">
    <location>
        <begin position="20"/>
        <end position="183"/>
    </location>
</feature>
<protein>
    <recommendedName>
        <fullName evidence="4">Stigma-specific protein, Stig1</fullName>
    </recommendedName>
</protein>
<evidence type="ECO:0000313" key="2">
    <source>
        <dbReference type="EMBL" id="QEG35813.1"/>
    </source>
</evidence>
<dbReference type="KEGG" id="bgok:Pr1d_31190"/>
<dbReference type="EMBL" id="CP042913">
    <property type="protein sequence ID" value="QEG35813.1"/>
    <property type="molecule type" value="Genomic_DNA"/>
</dbReference>
<dbReference type="Proteomes" id="UP000323917">
    <property type="component" value="Chromosome"/>
</dbReference>
<gene>
    <name evidence="2" type="ORF">Pr1d_31190</name>
</gene>
<accession>A0A5B9QP95</accession>
<sequence precursor="true">MCITQHIAARILIWLAAIAIPMQGVPTVACECSKVSHSPTKIESSEGCCCTDSQAESGRCPCTGAKVCHCGEDSSCKQQSRTCCSVSPERHSCCSGGTCPCCADGNCSCGANCQCGKNNAPTEPVCPPVENNSPERIIADATVLASLATIYQPCPTHQSLSVTVGSESLTSLDRCITLCRFTI</sequence>
<evidence type="ECO:0008006" key="4">
    <source>
        <dbReference type="Google" id="ProtNLM"/>
    </source>
</evidence>
<keyword evidence="1" id="KW-0732">Signal</keyword>
<keyword evidence="3" id="KW-1185">Reference proteome</keyword>